<dbReference type="InterPro" id="IPR029058">
    <property type="entry name" value="AB_hydrolase_fold"/>
</dbReference>
<dbReference type="AlphaFoldDB" id="A0A9P6ZDA5"/>
<comment type="caution">
    <text evidence="2">The sequence shown here is derived from an EMBL/GenBank/DDBJ whole genome shotgun (WGS) entry which is preliminary data.</text>
</comment>
<organism evidence="2 3">
    <name type="scientific">Rhizopus delemar</name>
    <dbReference type="NCBI Taxonomy" id="936053"/>
    <lineage>
        <taxon>Eukaryota</taxon>
        <taxon>Fungi</taxon>
        <taxon>Fungi incertae sedis</taxon>
        <taxon>Mucoromycota</taxon>
        <taxon>Mucoromycotina</taxon>
        <taxon>Mucoromycetes</taxon>
        <taxon>Mucorales</taxon>
        <taxon>Mucorineae</taxon>
        <taxon>Rhizopodaceae</taxon>
        <taxon>Rhizopus</taxon>
    </lineage>
</organism>
<dbReference type="SUPFAM" id="SSF53474">
    <property type="entry name" value="alpha/beta-Hydrolases"/>
    <property type="match status" value="1"/>
</dbReference>
<dbReference type="EMBL" id="JAANIU010000054">
    <property type="protein sequence ID" value="KAG1575781.1"/>
    <property type="molecule type" value="Genomic_DNA"/>
</dbReference>
<gene>
    <name evidence="2" type="ORF">G6F50_000782</name>
</gene>
<sequence>MALLTQAQVKVKAFKAKKEQHTLSVLYPARSTILPDDSFFSGPAKIIKQTGNITTEKIIGKDYASTETIKKQSHSGPVCPSYVAPREPIVLCHGLFGFDVRGPESFPALQLRYWEGIEDSLAKLGAKVIVTKVPQSGSIWERSRALHNILKSVLVGKKINFIAHSMGGLDCRHLLANNHNRPYHVQSLTTVCTPHRGSPVMDWFRDNMGLGCENYTSWCPTEPTTISLQKPTTRQQATATIPTSNNKWIKLDRLIPDYFDAPAYAHLTTDFCNNYFNPNTPDDPTVKYYSYGASSQFSAWSSLLNLPGRMVYEKEGDNDGIVSVKSAQWGTYVKTVEADHWDMSGKSCIPYRLAKSKNGQDFDRISFYAELATHLYNQGH</sequence>
<name>A0A9P6ZDA5_9FUNG</name>
<dbReference type="PANTHER" id="PTHR11440">
    <property type="entry name" value="LECITHIN-CHOLESTEROL ACYLTRANSFERASE-RELATED"/>
    <property type="match status" value="1"/>
</dbReference>
<keyword evidence="3" id="KW-1185">Reference proteome</keyword>
<evidence type="ECO:0000313" key="3">
    <source>
        <dbReference type="Proteomes" id="UP000740926"/>
    </source>
</evidence>
<accession>A0A9P6ZDA5</accession>
<dbReference type="Pfam" id="PF00561">
    <property type="entry name" value="Abhydrolase_1"/>
    <property type="match status" value="1"/>
</dbReference>
<feature type="domain" description="AB hydrolase-1" evidence="1">
    <location>
        <begin position="88"/>
        <end position="202"/>
    </location>
</feature>
<proteinExistence type="predicted"/>
<reference evidence="2 3" key="1">
    <citation type="journal article" date="2020" name="Microb. Genom.">
        <title>Genetic diversity of clinical and environmental Mucorales isolates obtained from an investigation of mucormycosis cases among solid organ transplant recipients.</title>
        <authorList>
            <person name="Nguyen M.H."/>
            <person name="Kaul D."/>
            <person name="Muto C."/>
            <person name="Cheng S.J."/>
            <person name="Richter R.A."/>
            <person name="Bruno V.M."/>
            <person name="Liu G."/>
            <person name="Beyhan S."/>
            <person name="Sundermann A.J."/>
            <person name="Mounaud S."/>
            <person name="Pasculle A.W."/>
            <person name="Nierman W.C."/>
            <person name="Driscoll E."/>
            <person name="Cumbie R."/>
            <person name="Clancy C.J."/>
            <person name="Dupont C.L."/>
        </authorList>
    </citation>
    <scope>NUCLEOTIDE SEQUENCE [LARGE SCALE GENOMIC DNA]</scope>
    <source>
        <strain evidence="2 3">GL24</strain>
    </source>
</reference>
<evidence type="ECO:0000313" key="2">
    <source>
        <dbReference type="EMBL" id="KAG1575781.1"/>
    </source>
</evidence>
<protein>
    <recommendedName>
        <fullName evidence="1">AB hydrolase-1 domain-containing protein</fullName>
    </recommendedName>
</protein>
<dbReference type="Gene3D" id="3.40.50.1820">
    <property type="entry name" value="alpha/beta hydrolase"/>
    <property type="match status" value="1"/>
</dbReference>
<evidence type="ECO:0000259" key="1">
    <source>
        <dbReference type="Pfam" id="PF00561"/>
    </source>
</evidence>
<dbReference type="InterPro" id="IPR000073">
    <property type="entry name" value="AB_hydrolase_1"/>
</dbReference>
<dbReference type="Proteomes" id="UP000740926">
    <property type="component" value="Unassembled WGS sequence"/>
</dbReference>